<protein>
    <recommendedName>
        <fullName evidence="2">Lipoprotein</fullName>
    </recommendedName>
</protein>
<sequence length="72" mass="8629">MRCYKLFLILNLICFSTSCFKSPNKIKPQNSMKLIAYNQVPSRIDNINKTIERIIDKFRIIGFIIVIYLYFY</sequence>
<evidence type="ECO:0008006" key="2">
    <source>
        <dbReference type="Google" id="ProtNLM"/>
    </source>
</evidence>
<evidence type="ECO:0000313" key="1">
    <source>
        <dbReference type="EMBL" id="QHT02897.1"/>
    </source>
</evidence>
<organism evidence="1">
    <name type="scientific">viral metagenome</name>
    <dbReference type="NCBI Taxonomy" id="1070528"/>
    <lineage>
        <taxon>unclassified sequences</taxon>
        <taxon>metagenomes</taxon>
        <taxon>organismal metagenomes</taxon>
    </lineage>
</organism>
<dbReference type="AlphaFoldDB" id="A0A6C0CF18"/>
<dbReference type="EMBL" id="MN739403">
    <property type="protein sequence ID" value="QHT02897.1"/>
    <property type="molecule type" value="Genomic_DNA"/>
</dbReference>
<proteinExistence type="predicted"/>
<name>A0A6C0CF18_9ZZZZ</name>
<dbReference type="PROSITE" id="PS51257">
    <property type="entry name" value="PROKAR_LIPOPROTEIN"/>
    <property type="match status" value="1"/>
</dbReference>
<reference evidence="1" key="1">
    <citation type="journal article" date="2020" name="Nature">
        <title>Giant virus diversity and host interactions through global metagenomics.</title>
        <authorList>
            <person name="Schulz F."/>
            <person name="Roux S."/>
            <person name="Paez-Espino D."/>
            <person name="Jungbluth S."/>
            <person name="Walsh D.A."/>
            <person name="Denef V.J."/>
            <person name="McMahon K.D."/>
            <person name="Konstantinidis K.T."/>
            <person name="Eloe-Fadrosh E.A."/>
            <person name="Kyrpides N.C."/>
            <person name="Woyke T."/>
        </authorList>
    </citation>
    <scope>NUCLEOTIDE SEQUENCE</scope>
    <source>
        <strain evidence="1">GVMAG-M-3300020727-4</strain>
    </source>
</reference>
<accession>A0A6C0CF18</accession>